<reference evidence="1" key="1">
    <citation type="submission" date="2014-09" db="EMBL/GenBank/DDBJ databases">
        <authorList>
            <person name="Magalhaes I.L.F."/>
            <person name="Oliveira U."/>
            <person name="Santos F.R."/>
            <person name="Vidigal T.H.D.A."/>
            <person name="Brescovit A.D."/>
            <person name="Santos A.J."/>
        </authorList>
    </citation>
    <scope>NUCLEOTIDE SEQUENCE</scope>
    <source>
        <tissue evidence="1">Shoot tissue taken approximately 20 cm above the soil surface</tissue>
    </source>
</reference>
<dbReference type="AlphaFoldDB" id="A0A0A9DG29"/>
<proteinExistence type="predicted"/>
<accession>A0A0A9DG29</accession>
<organism evidence="1">
    <name type="scientific">Arundo donax</name>
    <name type="common">Giant reed</name>
    <name type="synonym">Donax arundinaceus</name>
    <dbReference type="NCBI Taxonomy" id="35708"/>
    <lineage>
        <taxon>Eukaryota</taxon>
        <taxon>Viridiplantae</taxon>
        <taxon>Streptophyta</taxon>
        <taxon>Embryophyta</taxon>
        <taxon>Tracheophyta</taxon>
        <taxon>Spermatophyta</taxon>
        <taxon>Magnoliopsida</taxon>
        <taxon>Liliopsida</taxon>
        <taxon>Poales</taxon>
        <taxon>Poaceae</taxon>
        <taxon>PACMAD clade</taxon>
        <taxon>Arundinoideae</taxon>
        <taxon>Arundineae</taxon>
        <taxon>Arundo</taxon>
    </lineage>
</organism>
<protein>
    <submittedName>
        <fullName evidence="1">Uncharacterized protein</fullName>
    </submittedName>
</protein>
<name>A0A0A9DG29_ARUDO</name>
<sequence length="43" mass="4750">MCTIGGLSSCSNPFSETSELHNIVYVSQPLQCPLLAQYRPHEV</sequence>
<dbReference type="EMBL" id="GBRH01211094">
    <property type="protein sequence ID" value="JAD86801.1"/>
    <property type="molecule type" value="Transcribed_RNA"/>
</dbReference>
<reference evidence="1" key="2">
    <citation type="journal article" date="2015" name="Data Brief">
        <title>Shoot transcriptome of the giant reed, Arundo donax.</title>
        <authorList>
            <person name="Barrero R.A."/>
            <person name="Guerrero F.D."/>
            <person name="Moolhuijzen P."/>
            <person name="Goolsby J.A."/>
            <person name="Tidwell J."/>
            <person name="Bellgard S.E."/>
            <person name="Bellgard M.I."/>
        </authorList>
    </citation>
    <scope>NUCLEOTIDE SEQUENCE</scope>
    <source>
        <tissue evidence="1">Shoot tissue taken approximately 20 cm above the soil surface</tissue>
    </source>
</reference>
<evidence type="ECO:0000313" key="1">
    <source>
        <dbReference type="EMBL" id="JAD86801.1"/>
    </source>
</evidence>